<evidence type="ECO:0000256" key="2">
    <source>
        <dbReference type="SAM" id="Phobius"/>
    </source>
</evidence>
<name>A0A895XKZ8_9ACTN</name>
<keyword evidence="5" id="KW-1185">Reference proteome</keyword>
<evidence type="ECO:0000313" key="4">
    <source>
        <dbReference type="EMBL" id="QSB06004.1"/>
    </source>
</evidence>
<feature type="compositionally biased region" description="Polar residues" evidence="1">
    <location>
        <begin position="331"/>
        <end position="341"/>
    </location>
</feature>
<feature type="compositionally biased region" description="Basic and acidic residues" evidence="1">
    <location>
        <begin position="276"/>
        <end position="289"/>
    </location>
</feature>
<dbReference type="InterPro" id="IPR037523">
    <property type="entry name" value="VOC_core"/>
</dbReference>
<keyword evidence="2" id="KW-0812">Transmembrane</keyword>
<dbReference type="InterPro" id="IPR029068">
    <property type="entry name" value="Glyas_Bleomycin-R_OHBP_Dase"/>
</dbReference>
<dbReference type="InterPro" id="IPR004360">
    <property type="entry name" value="Glyas_Fos-R_dOase_dom"/>
</dbReference>
<dbReference type="Gene3D" id="3.10.180.10">
    <property type="entry name" value="2,3-Dihydroxybiphenyl 1,2-Dioxygenase, domain 1"/>
    <property type="match status" value="1"/>
</dbReference>
<organism evidence="4 5">
    <name type="scientific">Natronoglycomyces albus</name>
    <dbReference type="NCBI Taxonomy" id="2811108"/>
    <lineage>
        <taxon>Bacteria</taxon>
        <taxon>Bacillati</taxon>
        <taxon>Actinomycetota</taxon>
        <taxon>Actinomycetes</taxon>
        <taxon>Glycomycetales</taxon>
        <taxon>Glycomycetaceae</taxon>
        <taxon>Natronoglycomyces</taxon>
    </lineage>
</organism>
<dbReference type="CDD" id="cd06587">
    <property type="entry name" value="VOC"/>
    <property type="match status" value="1"/>
</dbReference>
<gene>
    <name evidence="4" type="ORF">JQS30_03510</name>
</gene>
<dbReference type="KEGG" id="nav:JQS30_03510"/>
<feature type="compositionally biased region" description="Low complexity" evidence="1">
    <location>
        <begin position="362"/>
        <end position="377"/>
    </location>
</feature>
<feature type="compositionally biased region" description="Polar residues" evidence="1">
    <location>
        <begin position="379"/>
        <end position="388"/>
    </location>
</feature>
<proteinExistence type="predicted"/>
<keyword evidence="2" id="KW-1133">Transmembrane helix</keyword>
<sequence length="522" mass="54894">MRQPPRQPPRQAPKPARGGGARKPPAQRAKAPARKAPARKVPQQKGPAPKGATATKGGKLPPLTDAQQKSLQYQRNLTYWAMHGEEKEVLYDRQHAAGGEAIGTVLNADRRARWKTSYAIGAIAFLILAGYTGAMAFGAGSLNIALISFTFLAISVGFVTAEFSQRHFPEPLRHPPIAQHRLEDLIFEDDPTPRQAPPVDKTEVNSMDDLDQAFNSAASESETTTAVQSKVTADTAVLPAVTDDSEATVADAPLPKPDPAAEVGPENAPPAASEATKADAKDTLAKADAADDLADSTAENLPKPDPNEPVGPENAPEPASEEQKTAASHLVASQHSESGSPAASEPIELGPAAGSGPRHDAAAPSDSPSANPPADNATAEVTSASADSVNGPVASGLSLTDVRDVAATLVVANLDRSVEFYTQNLRLIVVDRTDEAALLEAGFGRILLWQRDDAPDEAQGIMHLTFEVGDLESTYRTMRTNGVDFAGEPADALEGQNFQLRAAAFTDPDGHGLAITERQDSP</sequence>
<reference evidence="4" key="1">
    <citation type="submission" date="2021-02" db="EMBL/GenBank/DDBJ databases">
        <title>Natronoglycomyces albus gen. nov., sp. nov, a haloalkaliphilic actinobacterium from a soda solonchak soil.</title>
        <authorList>
            <person name="Sorokin D.Y."/>
            <person name="Khijniak T.V."/>
            <person name="Zakharycheva A.P."/>
            <person name="Boueva O.V."/>
            <person name="Ariskina E.V."/>
            <person name="Hahnke R.L."/>
            <person name="Bunk B."/>
            <person name="Sproer C."/>
            <person name="Schumann P."/>
            <person name="Evtushenko L.I."/>
            <person name="Kublanov I.V."/>
        </authorList>
    </citation>
    <scope>NUCLEOTIDE SEQUENCE</scope>
    <source>
        <strain evidence="4">DSM 106290</strain>
    </source>
</reference>
<dbReference type="SUPFAM" id="SSF54593">
    <property type="entry name" value="Glyoxalase/Bleomycin resistance protein/Dihydroxybiphenyl dioxygenase"/>
    <property type="match status" value="1"/>
</dbReference>
<dbReference type="EMBL" id="CP070496">
    <property type="protein sequence ID" value="QSB06004.1"/>
    <property type="molecule type" value="Genomic_DNA"/>
</dbReference>
<feature type="domain" description="VOC" evidence="3">
    <location>
        <begin position="403"/>
        <end position="518"/>
    </location>
</feature>
<evidence type="ECO:0000256" key="1">
    <source>
        <dbReference type="SAM" id="MobiDB-lite"/>
    </source>
</evidence>
<feature type="transmembrane region" description="Helical" evidence="2">
    <location>
        <begin position="118"/>
        <end position="138"/>
    </location>
</feature>
<accession>A0A895XKZ8</accession>
<feature type="region of interest" description="Disordered" evidence="1">
    <location>
        <begin position="1"/>
        <end position="66"/>
    </location>
</feature>
<dbReference type="Proteomes" id="UP000662939">
    <property type="component" value="Chromosome"/>
</dbReference>
<evidence type="ECO:0000313" key="5">
    <source>
        <dbReference type="Proteomes" id="UP000662939"/>
    </source>
</evidence>
<protein>
    <submittedName>
        <fullName evidence="4">VOC family protein</fullName>
    </submittedName>
</protein>
<dbReference type="Pfam" id="PF00903">
    <property type="entry name" value="Glyoxalase"/>
    <property type="match status" value="1"/>
</dbReference>
<keyword evidence="2" id="KW-0472">Membrane</keyword>
<dbReference type="AlphaFoldDB" id="A0A895XKZ8"/>
<dbReference type="RefSeq" id="WP_213172015.1">
    <property type="nucleotide sequence ID" value="NZ_CP070496.1"/>
</dbReference>
<feature type="compositionally biased region" description="Pro residues" evidence="1">
    <location>
        <begin position="1"/>
        <end position="12"/>
    </location>
</feature>
<feature type="region of interest" description="Disordered" evidence="1">
    <location>
        <begin position="242"/>
        <end position="396"/>
    </location>
</feature>
<dbReference type="PROSITE" id="PS51819">
    <property type="entry name" value="VOC"/>
    <property type="match status" value="1"/>
</dbReference>
<evidence type="ECO:0000259" key="3">
    <source>
        <dbReference type="PROSITE" id="PS51819"/>
    </source>
</evidence>